<proteinExistence type="predicted"/>
<dbReference type="Proteomes" id="UP001060919">
    <property type="component" value="Chromosome"/>
</dbReference>
<accession>A0A915YKE7</accession>
<keyword evidence="2" id="KW-1185">Reference proteome</keyword>
<reference evidence="1" key="1">
    <citation type="submission" date="2022-09" db="EMBL/GenBank/DDBJ databases">
        <title>Aureispira anguillicida sp. nov., isolated from Leptocephalus of Japanese eel Anguilla japonica.</title>
        <authorList>
            <person name="Yuasa K."/>
            <person name="Mekata T."/>
            <person name="Ikunari K."/>
        </authorList>
    </citation>
    <scope>NUCLEOTIDE SEQUENCE</scope>
    <source>
        <strain evidence="1">EL160426</strain>
    </source>
</reference>
<name>A0A915YKE7_9BACT</name>
<gene>
    <name evidence="1" type="ORF">AsAng_0056150</name>
</gene>
<dbReference type="KEGG" id="aup:AsAng_0056150"/>
<evidence type="ECO:0000313" key="2">
    <source>
        <dbReference type="Proteomes" id="UP001060919"/>
    </source>
</evidence>
<protein>
    <submittedName>
        <fullName evidence="1">Uncharacterized protein</fullName>
    </submittedName>
</protein>
<dbReference type="EMBL" id="AP026867">
    <property type="protein sequence ID" value="BDS14833.1"/>
    <property type="molecule type" value="Genomic_DNA"/>
</dbReference>
<organism evidence="1 2">
    <name type="scientific">Aureispira anguillae</name>
    <dbReference type="NCBI Taxonomy" id="2864201"/>
    <lineage>
        <taxon>Bacteria</taxon>
        <taxon>Pseudomonadati</taxon>
        <taxon>Bacteroidota</taxon>
        <taxon>Saprospiria</taxon>
        <taxon>Saprospirales</taxon>
        <taxon>Saprospiraceae</taxon>
        <taxon>Aureispira</taxon>
    </lineage>
</organism>
<evidence type="ECO:0000313" key="1">
    <source>
        <dbReference type="EMBL" id="BDS14833.1"/>
    </source>
</evidence>
<sequence length="37" mass="4592">MRFVFLEQIVFSYHFNFTKIKVCINFYMPILLLKLSF</sequence>
<dbReference type="AlphaFoldDB" id="A0A915YKE7"/>